<sequence>MPQKNQFKPLPPIEDIAPHIFLYWKMRKPDTEVVKLLQEEHIDRAIYGIGLTSYKAIRRRLGLLSARQQGHTVESIKESMVALRKRFPKAGARDMGSLLFHHYGMLVPRDLIVVYFRVYEPELIRERKARRLRRRRFWAAGVNDIIAVDQHDKWKRFGLALHNGGDPFDGYIHWYKIWWTNSNPKLIASYYLNVVEKNKCIPLITQSDPGSENYGIANAQTTLRHMHDPRLIGTIQHRWMRKKKNIKPEISWSQLRSRFTPGFEDLLDYGVNNGLYDIGRPLDLYLFIPFLQVELDAWTDMVNNTQKRSDRNKILPHGIPQHIHLFPERYGCLDFKIQVSQEAIDEVRQIFAPPEDPVFQLVPPEFKHYADILYQSMESPVLTSENIWEVYSELLYRFENLDNAVDFIEECQVYIEAMELQDNEDNENSFKPQGRDLFGGIDNSKSDGTYYMGGVNNGHGLDNEHYRILDAMDENDGELEIDEVQFTDDENEEDEGEDVLI</sequence>
<accession>A0A8H7YBA8</accession>
<name>A0A8H7YBA8_PSICU</name>
<organism evidence="1">
    <name type="scientific">Psilocybe cubensis</name>
    <name type="common">Psychedelic mushroom</name>
    <name type="synonym">Stropharia cubensis</name>
    <dbReference type="NCBI Taxonomy" id="181762"/>
    <lineage>
        <taxon>Eukaryota</taxon>
        <taxon>Fungi</taxon>
        <taxon>Dikarya</taxon>
        <taxon>Basidiomycota</taxon>
        <taxon>Agaricomycotina</taxon>
        <taxon>Agaricomycetes</taxon>
        <taxon>Agaricomycetidae</taxon>
        <taxon>Agaricales</taxon>
        <taxon>Agaricineae</taxon>
        <taxon>Strophariaceae</taxon>
        <taxon>Psilocybe</taxon>
    </lineage>
</organism>
<reference evidence="1" key="1">
    <citation type="submission" date="2021-02" db="EMBL/GenBank/DDBJ databases">
        <title>Psilocybe cubensis genome.</title>
        <authorList>
            <person name="Mckernan K.J."/>
            <person name="Crawford S."/>
            <person name="Trippe A."/>
            <person name="Kane L.T."/>
            <person name="Mclaughlin S."/>
        </authorList>
    </citation>
    <scope>NUCLEOTIDE SEQUENCE [LARGE SCALE GENOMIC DNA]</scope>
    <source>
        <strain evidence="1">MGC-MH-2018</strain>
    </source>
</reference>
<dbReference type="PANTHER" id="PTHR46177">
    <property type="entry name" value="INTEGRASE CATALYTIC DOMAIN-CONTAINING PROTEIN"/>
    <property type="match status" value="1"/>
</dbReference>
<proteinExistence type="predicted"/>
<evidence type="ECO:0000313" key="1">
    <source>
        <dbReference type="EMBL" id="KAG5174736.1"/>
    </source>
</evidence>
<dbReference type="EMBL" id="JAFIQS010000001">
    <property type="protein sequence ID" value="KAG5174736.1"/>
    <property type="molecule type" value="Genomic_DNA"/>
</dbReference>
<comment type="caution">
    <text evidence="1">The sequence shown here is derived from an EMBL/GenBank/DDBJ whole genome shotgun (WGS) entry which is preliminary data.</text>
</comment>
<evidence type="ECO:0008006" key="2">
    <source>
        <dbReference type="Google" id="ProtNLM"/>
    </source>
</evidence>
<dbReference type="PANTHER" id="PTHR46177:SF1">
    <property type="entry name" value="INTEGRASE CATALYTIC DOMAIN-CONTAINING PROTEIN"/>
    <property type="match status" value="1"/>
</dbReference>
<protein>
    <recommendedName>
        <fullName evidence="2">Integrase catalytic domain-containing protein</fullName>
    </recommendedName>
</protein>
<dbReference type="AlphaFoldDB" id="A0A8H7YBA8"/>
<gene>
    <name evidence="1" type="ORF">JR316_001402</name>
</gene>